<evidence type="ECO:0000313" key="1">
    <source>
        <dbReference type="EMBL" id="CBI82612.1"/>
    </source>
</evidence>
<gene>
    <name evidence="1" type="ORF">B11C_40467</name>
</gene>
<sequence length="42" mass="5160">MRIINLKYFKLNLFALYSNETMKHSYNTEAYEKEIFLIDIIK</sequence>
<protein>
    <submittedName>
        <fullName evidence="1">Uncharacterized protein</fullName>
    </submittedName>
</protein>
<dbReference type="AlphaFoldDB" id="E6Z0H4"/>
<reference evidence="1" key="1">
    <citation type="journal article" date="2011" name="PLoS Genet.">
        <title>Parallel evolution of a type IV secretion system in radiating lineages of the host-restricted bacterial pathogen Bartonella.</title>
        <authorList>
            <person name="Engel P."/>
            <person name="Salzburger W."/>
            <person name="Liesch M."/>
            <person name="Chang C.C."/>
            <person name="Maruyama S."/>
            <person name="Lanz C."/>
            <person name="Calteau A."/>
            <person name="Lajus A."/>
            <person name="Medigue C."/>
            <person name="Schuster S.C."/>
            <person name="Dehio C."/>
        </authorList>
    </citation>
    <scope>NUCLEOTIDE SEQUENCE</scope>
    <source>
        <strain evidence="1">R1</strain>
    </source>
</reference>
<organism evidence="1">
    <name type="scientific">Bartonella schoenbuchensis (strain DSM 13525 / NCTC 13165 / R1)</name>
    <dbReference type="NCBI Taxonomy" id="687861"/>
    <lineage>
        <taxon>Bacteria</taxon>
        <taxon>Pseudomonadati</taxon>
        <taxon>Pseudomonadota</taxon>
        <taxon>Alphaproteobacteria</taxon>
        <taxon>Hyphomicrobiales</taxon>
        <taxon>Bartonellaceae</taxon>
        <taxon>Bartonella</taxon>
    </lineage>
</organism>
<dbReference type="EMBL" id="FN645509">
    <property type="protein sequence ID" value="CBI82612.1"/>
    <property type="molecule type" value="Genomic_DNA"/>
</dbReference>
<accession>E6Z0H4</accession>
<proteinExistence type="predicted"/>
<name>E6Z0H4_BARSR</name>